<dbReference type="RefSeq" id="WP_377255690.1">
    <property type="nucleotide sequence ID" value="NZ_JBHLUH010000059.1"/>
</dbReference>
<dbReference type="Gene3D" id="3.90.640.10">
    <property type="entry name" value="Actin, Chain A, domain 4"/>
    <property type="match status" value="1"/>
</dbReference>
<sequence>MARYFVGIDVGDGESCLAWTSRESSEIHVFRRRNREQSILTAVAFRDSGSTDPNSATHTIDDSKIQVLIGEDAVGTPGTSNFTVNFKRPPTTDPSTLAPVAHFVTALLAEFFNEHPQIRDDCVIYVGHPTGWSVIDVDAYHSSLRGIATDLRLMPESQSALLHARDRAVADTDIDKVLVVDIGSSTIDFTYVQDLEPFNLDCGATFGCRDLDLAMSTKVRNTLRHNKRFAAALQAEDAQDFLLLACRRVKEARFSGAQAQIWDLRQVNNKEFGPIVDKAWSALSTIDMHSLINEPDGWRERFAQELTCVRRKLGTEPSRIILTGGGSRMAFTKDVCREIFPATLVEEDDEPSFSVARGLASNGRHVARLTAFRRDMAALLEETTFVAIIEQAVKDYATSIRRELRKQAIRAQAFPLRALRGRNREALHAAIQPILTEFVPSLAARLADWITDASKEICVRYGLDTQRFAIAFAMPAVVSDDLVRQFRLLAINAQSAWMLNASYYKLATPRIMAGAMTVSGILIADYRIRRAVREACSPEFVTGLIDDVRASLTPQIDAAASSAGRFLHA</sequence>
<proteinExistence type="predicted"/>
<name>A0ABV6MAE4_9ACTN</name>
<keyword evidence="2" id="KW-1185">Reference proteome</keyword>
<accession>A0ABV6MAE4</accession>
<protein>
    <submittedName>
        <fullName evidence="1">Hsp70 family protein</fullName>
    </submittedName>
</protein>
<reference evidence="1 2" key="1">
    <citation type="submission" date="2024-09" db="EMBL/GenBank/DDBJ databases">
        <authorList>
            <person name="Sun Q."/>
            <person name="Mori K."/>
        </authorList>
    </citation>
    <scope>NUCLEOTIDE SEQUENCE [LARGE SCALE GENOMIC DNA]</scope>
    <source>
        <strain evidence="1 2">TBRC 3947</strain>
    </source>
</reference>
<dbReference type="CDD" id="cd10170">
    <property type="entry name" value="ASKHA_NBD_HSP70"/>
    <property type="match status" value="1"/>
</dbReference>
<organism evidence="1 2">
    <name type="scientific">Phytohabitans kaempferiae</name>
    <dbReference type="NCBI Taxonomy" id="1620943"/>
    <lineage>
        <taxon>Bacteria</taxon>
        <taxon>Bacillati</taxon>
        <taxon>Actinomycetota</taxon>
        <taxon>Actinomycetes</taxon>
        <taxon>Micromonosporales</taxon>
        <taxon>Micromonosporaceae</taxon>
    </lineage>
</organism>
<dbReference type="EMBL" id="JBHLUH010000059">
    <property type="protein sequence ID" value="MFC0531373.1"/>
    <property type="molecule type" value="Genomic_DNA"/>
</dbReference>
<evidence type="ECO:0000313" key="1">
    <source>
        <dbReference type="EMBL" id="MFC0531373.1"/>
    </source>
</evidence>
<comment type="caution">
    <text evidence="1">The sequence shown here is derived from an EMBL/GenBank/DDBJ whole genome shotgun (WGS) entry which is preliminary data.</text>
</comment>
<gene>
    <name evidence="1" type="ORF">ACFFIA_27390</name>
</gene>
<dbReference type="Proteomes" id="UP001589867">
    <property type="component" value="Unassembled WGS sequence"/>
</dbReference>
<evidence type="ECO:0000313" key="2">
    <source>
        <dbReference type="Proteomes" id="UP001589867"/>
    </source>
</evidence>
<dbReference type="InterPro" id="IPR043129">
    <property type="entry name" value="ATPase_NBD"/>
</dbReference>
<dbReference type="SUPFAM" id="SSF53067">
    <property type="entry name" value="Actin-like ATPase domain"/>
    <property type="match status" value="1"/>
</dbReference>
<dbReference type="Gene3D" id="3.30.420.40">
    <property type="match status" value="2"/>
</dbReference>